<evidence type="ECO:0000256" key="1">
    <source>
        <dbReference type="SAM" id="MobiDB-lite"/>
    </source>
</evidence>
<feature type="compositionally biased region" description="Low complexity" evidence="1">
    <location>
        <begin position="123"/>
        <end position="137"/>
    </location>
</feature>
<feature type="signal peptide" evidence="2">
    <location>
        <begin position="1"/>
        <end position="32"/>
    </location>
</feature>
<feature type="chain" id="PRO_5025668245" evidence="2">
    <location>
        <begin position="33"/>
        <end position="151"/>
    </location>
</feature>
<feature type="compositionally biased region" description="Acidic residues" evidence="1">
    <location>
        <begin position="142"/>
        <end position="151"/>
    </location>
</feature>
<name>A0A6B3NKN0_9CYAN</name>
<proteinExistence type="predicted"/>
<protein>
    <submittedName>
        <fullName evidence="3">Uncharacterized protein</fullName>
    </submittedName>
</protein>
<sequence length="151" mass="16676">MNVHSRLTWLKKFTTFVGVASISTLMSTTAWAQSNSRFSLPKQTNEDQIYVAQSSPKESLFADSNPYLPNSKRKASEDEIQGFCERFPYNSMCSGNTTELRSLPPTDSIPEGLSSPRSIPSNIGIPEGESEIESMPSNMEVPEGESEVESM</sequence>
<feature type="region of interest" description="Disordered" evidence="1">
    <location>
        <begin position="98"/>
        <end position="151"/>
    </location>
</feature>
<keyword evidence="2" id="KW-0732">Signal</keyword>
<evidence type="ECO:0000313" key="3">
    <source>
        <dbReference type="EMBL" id="NER32300.1"/>
    </source>
</evidence>
<dbReference type="AlphaFoldDB" id="A0A6B3NKN0"/>
<evidence type="ECO:0000256" key="2">
    <source>
        <dbReference type="SAM" id="SignalP"/>
    </source>
</evidence>
<dbReference type="EMBL" id="JAAHFQ010001166">
    <property type="protein sequence ID" value="NER32300.1"/>
    <property type="molecule type" value="Genomic_DNA"/>
</dbReference>
<accession>A0A6B3NKN0</accession>
<reference evidence="3" key="1">
    <citation type="submission" date="2019-11" db="EMBL/GenBank/DDBJ databases">
        <title>Genomic insights into an expanded diversity of filamentous marine cyanobacteria reveals the extraordinary biosynthetic potential of Moorea and Okeania.</title>
        <authorList>
            <person name="Ferreira Leao T."/>
            <person name="Wang M."/>
            <person name="Moss N."/>
            <person name="Da Silva R."/>
            <person name="Sanders J."/>
            <person name="Nurk S."/>
            <person name="Gurevich A."/>
            <person name="Humphrey G."/>
            <person name="Reher R."/>
            <person name="Zhu Q."/>
            <person name="Belda-Ferre P."/>
            <person name="Glukhov E."/>
            <person name="Rex R."/>
            <person name="Dorrestein P.C."/>
            <person name="Knight R."/>
            <person name="Pevzner P."/>
            <person name="Gerwick W.H."/>
            <person name="Gerwick L."/>
        </authorList>
    </citation>
    <scope>NUCLEOTIDE SEQUENCE</scope>
    <source>
        <strain evidence="3">SIO1C4</strain>
    </source>
</reference>
<feature type="non-terminal residue" evidence="3">
    <location>
        <position position="151"/>
    </location>
</feature>
<gene>
    <name evidence="3" type="ORF">F6J89_33055</name>
</gene>
<comment type="caution">
    <text evidence="3">The sequence shown here is derived from an EMBL/GenBank/DDBJ whole genome shotgun (WGS) entry which is preliminary data.</text>
</comment>
<organism evidence="3">
    <name type="scientific">Symploca sp. SIO1C4</name>
    <dbReference type="NCBI Taxonomy" id="2607765"/>
    <lineage>
        <taxon>Bacteria</taxon>
        <taxon>Bacillati</taxon>
        <taxon>Cyanobacteriota</taxon>
        <taxon>Cyanophyceae</taxon>
        <taxon>Coleofasciculales</taxon>
        <taxon>Coleofasciculaceae</taxon>
        <taxon>Symploca</taxon>
    </lineage>
</organism>